<dbReference type="Proteomes" id="UP000241769">
    <property type="component" value="Unassembled WGS sequence"/>
</dbReference>
<proteinExistence type="predicted"/>
<protein>
    <submittedName>
        <fullName evidence="1">Uncharacterized protein</fullName>
    </submittedName>
</protein>
<accession>A0A2P6NQ57</accession>
<keyword evidence="2" id="KW-1185">Reference proteome</keyword>
<dbReference type="AlphaFoldDB" id="A0A2P6NQ57"/>
<evidence type="ECO:0000313" key="1">
    <source>
        <dbReference type="EMBL" id="PRP86096.1"/>
    </source>
</evidence>
<sequence>MRASLCFPLSGRLNFGFYPDLGHPQWVTHLDIGLELAQRLAVYLKICVEAVDTSAVRGVWKLNSSSLGVEGPSTCVSFSHHFQSPDDVFRQQHTT</sequence>
<dbReference type="InParanoid" id="A0A2P6NQ57"/>
<comment type="caution">
    <text evidence="1">The sequence shown here is derived from an EMBL/GenBank/DDBJ whole genome shotgun (WGS) entry which is preliminary data.</text>
</comment>
<dbReference type="EMBL" id="MDYQ01000035">
    <property type="protein sequence ID" value="PRP86096.1"/>
    <property type="molecule type" value="Genomic_DNA"/>
</dbReference>
<gene>
    <name evidence="1" type="ORF">PROFUN_03083</name>
</gene>
<evidence type="ECO:0000313" key="2">
    <source>
        <dbReference type="Proteomes" id="UP000241769"/>
    </source>
</evidence>
<organism evidence="1 2">
    <name type="scientific">Planoprotostelium fungivorum</name>
    <dbReference type="NCBI Taxonomy" id="1890364"/>
    <lineage>
        <taxon>Eukaryota</taxon>
        <taxon>Amoebozoa</taxon>
        <taxon>Evosea</taxon>
        <taxon>Variosea</taxon>
        <taxon>Cavosteliida</taxon>
        <taxon>Cavosteliaceae</taxon>
        <taxon>Planoprotostelium</taxon>
    </lineage>
</organism>
<name>A0A2P6NQ57_9EUKA</name>
<reference evidence="1 2" key="1">
    <citation type="journal article" date="2018" name="Genome Biol. Evol.">
        <title>Multiple Roots of Fruiting Body Formation in Amoebozoa.</title>
        <authorList>
            <person name="Hillmann F."/>
            <person name="Forbes G."/>
            <person name="Novohradska S."/>
            <person name="Ferling I."/>
            <person name="Riege K."/>
            <person name="Groth M."/>
            <person name="Westermann M."/>
            <person name="Marz M."/>
            <person name="Spaller T."/>
            <person name="Winckler T."/>
            <person name="Schaap P."/>
            <person name="Glockner G."/>
        </authorList>
    </citation>
    <scope>NUCLEOTIDE SEQUENCE [LARGE SCALE GENOMIC DNA]</scope>
    <source>
        <strain evidence="1 2">Jena</strain>
    </source>
</reference>